<accession>A0A1Y2G4B5</accession>
<evidence type="ECO:0000313" key="8">
    <source>
        <dbReference type="Proteomes" id="UP000193467"/>
    </source>
</evidence>
<dbReference type="OrthoDB" id="690928at2759"/>
<dbReference type="InParanoid" id="A0A1Y2G4B5"/>
<evidence type="ECO:0000259" key="6">
    <source>
        <dbReference type="Pfam" id="PF08510"/>
    </source>
</evidence>
<dbReference type="EMBL" id="MCGR01000001">
    <property type="protein sequence ID" value="ORY92781.1"/>
    <property type="molecule type" value="Genomic_DNA"/>
</dbReference>
<dbReference type="InterPro" id="IPR013717">
    <property type="entry name" value="PIG-P"/>
</dbReference>
<evidence type="ECO:0000256" key="5">
    <source>
        <dbReference type="SAM" id="Phobius"/>
    </source>
</evidence>
<keyword evidence="4 5" id="KW-0472">Membrane</keyword>
<dbReference type="GO" id="GO:0016020">
    <property type="term" value="C:membrane"/>
    <property type="evidence" value="ECO:0007669"/>
    <property type="project" value="UniProtKB-SubCell"/>
</dbReference>
<dbReference type="InterPro" id="IPR052263">
    <property type="entry name" value="GPI_Anchor_Biosynth"/>
</dbReference>
<reference evidence="7 8" key="1">
    <citation type="submission" date="2016-07" db="EMBL/GenBank/DDBJ databases">
        <title>Pervasive Adenine N6-methylation of Active Genes in Fungi.</title>
        <authorList>
            <consortium name="DOE Joint Genome Institute"/>
            <person name="Mondo S.J."/>
            <person name="Dannebaum R.O."/>
            <person name="Kuo R.C."/>
            <person name="Labutti K."/>
            <person name="Haridas S."/>
            <person name="Kuo A."/>
            <person name="Salamov A."/>
            <person name="Ahrendt S.R."/>
            <person name="Lipzen A."/>
            <person name="Sullivan W."/>
            <person name="Andreopoulos W.B."/>
            <person name="Clum A."/>
            <person name="Lindquist E."/>
            <person name="Daum C."/>
            <person name="Ramamoorthy G.K."/>
            <person name="Gryganskyi A."/>
            <person name="Culley D."/>
            <person name="Magnuson J.K."/>
            <person name="James T.Y."/>
            <person name="O'Malley M.A."/>
            <person name="Stajich J.E."/>
            <person name="Spatafora J.W."/>
            <person name="Visel A."/>
            <person name="Grigoriev I.V."/>
        </authorList>
    </citation>
    <scope>NUCLEOTIDE SEQUENCE [LARGE SCALE GENOMIC DNA]</scope>
    <source>
        <strain evidence="7 8">62-1032</strain>
    </source>
</reference>
<dbReference type="PANTHER" id="PTHR46346">
    <property type="entry name" value="PHOSPHATIDYLINOSITOL N-ACETYLGLUCOSAMINYLTRANSFERASE SUBUNIT P"/>
    <property type="match status" value="1"/>
</dbReference>
<dbReference type="GO" id="GO:0006506">
    <property type="term" value="P:GPI anchor biosynthetic process"/>
    <property type="evidence" value="ECO:0007669"/>
    <property type="project" value="TreeGrafter"/>
</dbReference>
<name>A0A1Y2G4B5_9BASI</name>
<sequence>RASSDPAPTVESQGFVLYLGSLVAWIIFLVWSLCTDDWLQWMGIEWYPSREWALLVPAWTIMLAALVYFSYIALNIFITPSLDSLHTLTDHNAYLLPFPAPAEGDETPHPLLANSVCLPEDAVPPLHDLPIGLVNRVVFGDYRRKQGKGWGSKRRGLSGEEIVRRHRASLDDEQGASD</sequence>
<dbReference type="Pfam" id="PF08510">
    <property type="entry name" value="PIG-P"/>
    <property type="match status" value="1"/>
</dbReference>
<comment type="caution">
    <text evidence="7">The sequence shown here is derived from an EMBL/GenBank/DDBJ whole genome shotgun (WGS) entry which is preliminary data.</text>
</comment>
<gene>
    <name evidence="7" type="ORF">BCR35DRAFT_260031</name>
</gene>
<evidence type="ECO:0000256" key="2">
    <source>
        <dbReference type="ARBA" id="ARBA00022692"/>
    </source>
</evidence>
<evidence type="ECO:0000313" key="7">
    <source>
        <dbReference type="EMBL" id="ORY92781.1"/>
    </source>
</evidence>
<evidence type="ECO:0000256" key="4">
    <source>
        <dbReference type="ARBA" id="ARBA00023136"/>
    </source>
</evidence>
<dbReference type="GO" id="GO:0005783">
    <property type="term" value="C:endoplasmic reticulum"/>
    <property type="evidence" value="ECO:0007669"/>
    <property type="project" value="TreeGrafter"/>
</dbReference>
<feature type="domain" description="PIG-P" evidence="6">
    <location>
        <begin position="10"/>
        <end position="139"/>
    </location>
</feature>
<feature type="transmembrane region" description="Helical" evidence="5">
    <location>
        <begin position="15"/>
        <end position="34"/>
    </location>
</feature>
<evidence type="ECO:0000256" key="3">
    <source>
        <dbReference type="ARBA" id="ARBA00022989"/>
    </source>
</evidence>
<proteinExistence type="predicted"/>
<dbReference type="Proteomes" id="UP000193467">
    <property type="component" value="Unassembled WGS sequence"/>
</dbReference>
<protein>
    <submittedName>
        <fullName evidence="7">PIG-P-domain-containing protein</fullName>
    </submittedName>
</protein>
<evidence type="ECO:0000256" key="1">
    <source>
        <dbReference type="ARBA" id="ARBA00004141"/>
    </source>
</evidence>
<organism evidence="7 8">
    <name type="scientific">Leucosporidium creatinivorum</name>
    <dbReference type="NCBI Taxonomy" id="106004"/>
    <lineage>
        <taxon>Eukaryota</taxon>
        <taxon>Fungi</taxon>
        <taxon>Dikarya</taxon>
        <taxon>Basidiomycota</taxon>
        <taxon>Pucciniomycotina</taxon>
        <taxon>Microbotryomycetes</taxon>
        <taxon>Leucosporidiales</taxon>
        <taxon>Leucosporidium</taxon>
    </lineage>
</organism>
<dbReference type="STRING" id="106004.A0A1Y2G4B5"/>
<feature type="non-terminal residue" evidence="7">
    <location>
        <position position="1"/>
    </location>
</feature>
<keyword evidence="2 5" id="KW-0812">Transmembrane</keyword>
<keyword evidence="3 5" id="KW-1133">Transmembrane helix</keyword>
<keyword evidence="8" id="KW-1185">Reference proteome</keyword>
<dbReference type="PANTHER" id="PTHR46346:SF1">
    <property type="entry name" value="PHOSPHATIDYLINOSITOL N-ACETYLGLUCOSAMINYLTRANSFERASE SUBUNIT P"/>
    <property type="match status" value="1"/>
</dbReference>
<dbReference type="AlphaFoldDB" id="A0A1Y2G4B5"/>
<comment type="subcellular location">
    <subcellularLocation>
        <location evidence="1">Membrane</location>
        <topology evidence="1">Multi-pass membrane protein</topology>
    </subcellularLocation>
</comment>
<feature type="transmembrane region" description="Helical" evidence="5">
    <location>
        <begin position="54"/>
        <end position="78"/>
    </location>
</feature>